<gene>
    <name evidence="2" type="primary">LOC108557910</name>
</gene>
<dbReference type="Proteomes" id="UP000695000">
    <property type="component" value="Unplaced"/>
</dbReference>
<accession>A0ABM1M6B2</accession>
<dbReference type="RefSeq" id="XP_017770112.1">
    <property type="nucleotide sequence ID" value="XM_017914623.1"/>
</dbReference>
<keyword evidence="1" id="KW-1185">Reference proteome</keyword>
<name>A0ABM1M6B2_NICVS</name>
<dbReference type="PANTHER" id="PTHR19446">
    <property type="entry name" value="REVERSE TRANSCRIPTASES"/>
    <property type="match status" value="1"/>
</dbReference>
<evidence type="ECO:0000313" key="2">
    <source>
        <dbReference type="RefSeq" id="XP_017770112.1"/>
    </source>
</evidence>
<dbReference type="GeneID" id="108557910"/>
<reference evidence="2" key="1">
    <citation type="submission" date="2025-08" db="UniProtKB">
        <authorList>
            <consortium name="RefSeq"/>
        </authorList>
    </citation>
    <scope>IDENTIFICATION</scope>
    <source>
        <tissue evidence="2">Whole Larva</tissue>
    </source>
</reference>
<organism evidence="1 2">
    <name type="scientific">Nicrophorus vespilloides</name>
    <name type="common">Boreal carrion beetle</name>
    <dbReference type="NCBI Taxonomy" id="110193"/>
    <lineage>
        <taxon>Eukaryota</taxon>
        <taxon>Metazoa</taxon>
        <taxon>Ecdysozoa</taxon>
        <taxon>Arthropoda</taxon>
        <taxon>Hexapoda</taxon>
        <taxon>Insecta</taxon>
        <taxon>Pterygota</taxon>
        <taxon>Neoptera</taxon>
        <taxon>Endopterygota</taxon>
        <taxon>Coleoptera</taxon>
        <taxon>Polyphaga</taxon>
        <taxon>Staphyliniformia</taxon>
        <taxon>Silphidae</taxon>
        <taxon>Nicrophorinae</taxon>
        <taxon>Nicrophorus</taxon>
    </lineage>
</organism>
<proteinExistence type="predicted"/>
<evidence type="ECO:0000313" key="1">
    <source>
        <dbReference type="Proteomes" id="UP000695000"/>
    </source>
</evidence>
<sequence>MHNKGGLKSSKRRLLEVVAQSIMLYATPIWEHAMTILSYRKALETVQRRGAIRICSAYRTIYRDAVQVIAGVPAIELLVLERGERQRGATKADARARLLQKWQDKWHRSEKGAWTRRLIPQIEPWLSRKHGETTFHLSQALSGHGCFGKYLHFIAKKEDERCWYCEEDDSPEHTLFRCCRWVGRKHRAEAELRVLLEPENIIGEMLRSVDSWNVLEAYITEVLLSRKKTSGGCRGPTRIVAVEASINMM</sequence>
<protein>
    <submittedName>
        <fullName evidence="2">Uncharacterized protein LOC108557910</fullName>
    </submittedName>
</protein>